<protein>
    <submittedName>
        <fullName evidence="1">Uncharacterized protein</fullName>
    </submittedName>
</protein>
<evidence type="ECO:0000313" key="1">
    <source>
        <dbReference type="EMBL" id="MPL74070.1"/>
    </source>
</evidence>
<reference evidence="1" key="1">
    <citation type="submission" date="2019-08" db="EMBL/GenBank/DDBJ databases">
        <authorList>
            <person name="Kucharzyk K."/>
            <person name="Murdoch R.W."/>
            <person name="Higgins S."/>
            <person name="Loffler F."/>
        </authorList>
    </citation>
    <scope>NUCLEOTIDE SEQUENCE</scope>
</reference>
<gene>
    <name evidence="1" type="ORF">SDC9_19879</name>
</gene>
<comment type="caution">
    <text evidence="1">The sequence shown here is derived from an EMBL/GenBank/DDBJ whole genome shotgun (WGS) entry which is preliminary data.</text>
</comment>
<proteinExistence type="predicted"/>
<sequence length="266" mass="26860">MSTIAKMSPAVAGGSPYQLDYAMLVAAGYVVPETEIGAAEQYIFDAAVPGVLRNRMSSYVAAPSNPAGATPSVLSDRVVLDGAYGGLLLGTPDQTEITVAAIYQRPSGTITNVLPIIGTDTGTPGGTGFGIFTADTVGLNLSIRPGTGDPAIISAVAGPLVPNGAWAFVAASLSPTDTAIHLGHGGTLTTAAANGVARALAAGGSLTWAPRMDPMTCLSGWRPCGSRRLLRTMCWRLIAAPACYAPGAAGIWCKGKGGGNEDLVAE</sequence>
<dbReference type="EMBL" id="VSSQ01000078">
    <property type="protein sequence ID" value="MPL74070.1"/>
    <property type="molecule type" value="Genomic_DNA"/>
</dbReference>
<name>A0A644U559_9ZZZZ</name>
<dbReference type="AlphaFoldDB" id="A0A644U559"/>
<accession>A0A644U559</accession>
<organism evidence="1">
    <name type="scientific">bioreactor metagenome</name>
    <dbReference type="NCBI Taxonomy" id="1076179"/>
    <lineage>
        <taxon>unclassified sequences</taxon>
        <taxon>metagenomes</taxon>
        <taxon>ecological metagenomes</taxon>
    </lineage>
</organism>